<dbReference type="Proteomes" id="UP000035722">
    <property type="component" value="Unassembled WGS sequence"/>
</dbReference>
<dbReference type="STRING" id="861266.ARTSIC4J27_3522"/>
<comment type="caution">
    <text evidence="3">The sequence shown here is derived from an EMBL/GenBank/DDBJ whole genome shotgun (WGS) entry which is preliminary data.</text>
</comment>
<evidence type="ECO:0000313" key="3">
    <source>
        <dbReference type="EMBL" id="CCQ47532.1"/>
    </source>
</evidence>
<dbReference type="InterPro" id="IPR025668">
    <property type="entry name" value="Tnp_DDE_dom"/>
</dbReference>
<protein>
    <submittedName>
        <fullName evidence="3">Transposase</fullName>
    </submittedName>
</protein>
<gene>
    <name evidence="3" type="primary">TnR7</name>
    <name evidence="3" type="ORF">ARTSIC4J27_3522</name>
    <name evidence="2" type="ORF">ARTSIC4J27_4565</name>
</gene>
<accession>A0A024H6N6</accession>
<name>A0A024H6N6_9MICC</name>
<dbReference type="Pfam" id="PF13586">
    <property type="entry name" value="DDE_Tnp_1_2"/>
    <property type="match status" value="1"/>
</dbReference>
<reference evidence="3" key="1">
    <citation type="submission" date="2013-01" db="EMBL/GenBank/DDBJ databases">
        <title>Genome sequence of Arthrobacter sicum 4J27, a xeroprotectant producing desiccation tolerant microorganism.</title>
        <authorList>
            <person name="Manzanera M."/>
            <person name="SantaCruz-Calvo L."/>
            <person name="Gonzalez-Lopez J."/>
        </authorList>
    </citation>
    <scope>NUCLEOTIDE SEQUENCE</scope>
    <source>
        <strain evidence="3">4J27</strain>
    </source>
</reference>
<evidence type="ECO:0000313" key="4">
    <source>
        <dbReference type="Proteomes" id="UP000035722"/>
    </source>
</evidence>
<proteinExistence type="predicted"/>
<reference evidence="4" key="2">
    <citation type="journal article" date="2014" name="Genome Announc.">
        <title>Genome Sequence of Arthrobacter siccitolerans 4J27, a Xeroprotectant-Producing Desiccation-Tolerant Microorganism.</title>
        <authorList>
            <person name="Manzanera M."/>
            <person name="Santa-Cruz-Calvo L."/>
            <person name="Vilchez J.I."/>
            <person name="Garcia-Fontana C."/>
            <person name="Silva-Castro G.A."/>
            <person name="Calvo C."/>
            <person name="Gonzalez-Lopez J."/>
        </authorList>
    </citation>
    <scope>NUCLEOTIDE SEQUENCE [LARGE SCALE GENOMIC DNA]</scope>
    <source>
        <strain evidence="4">4J27</strain>
    </source>
</reference>
<dbReference type="AlphaFoldDB" id="A0A024H6N6"/>
<dbReference type="EMBL" id="CAQI01000051">
    <property type="protein sequence ID" value="CCQ47532.1"/>
    <property type="molecule type" value="Genomic_DNA"/>
</dbReference>
<sequence>MGDKAYSSKANRSLLRARKIKAVIPEPRDQIANRKRKGARGGRPVDFDSEAYKGRSVVEQSFNIFKQWRSIATRYDKLAITYRSGVALYSVLIWLRQ</sequence>
<dbReference type="EMBL" id="CAQI01000006">
    <property type="protein sequence ID" value="CCQ44078.1"/>
    <property type="molecule type" value="Genomic_DNA"/>
</dbReference>
<evidence type="ECO:0000313" key="2">
    <source>
        <dbReference type="EMBL" id="CCQ44078.1"/>
    </source>
</evidence>
<keyword evidence="4" id="KW-1185">Reference proteome</keyword>
<organism evidence="3 4">
    <name type="scientific">Pseudarthrobacter siccitolerans</name>
    <dbReference type="NCBI Taxonomy" id="861266"/>
    <lineage>
        <taxon>Bacteria</taxon>
        <taxon>Bacillati</taxon>
        <taxon>Actinomycetota</taxon>
        <taxon>Actinomycetes</taxon>
        <taxon>Micrococcales</taxon>
        <taxon>Micrococcaceae</taxon>
        <taxon>Pseudarthrobacter</taxon>
    </lineage>
</organism>
<feature type="domain" description="Transposase DDE" evidence="1">
    <location>
        <begin position="3"/>
        <end position="96"/>
    </location>
</feature>
<evidence type="ECO:0000259" key="1">
    <source>
        <dbReference type="Pfam" id="PF13586"/>
    </source>
</evidence>